<keyword evidence="4" id="KW-1185">Reference proteome</keyword>
<dbReference type="InterPro" id="IPR036291">
    <property type="entry name" value="NAD(P)-bd_dom_sf"/>
</dbReference>
<evidence type="ECO:0000259" key="2">
    <source>
        <dbReference type="SMART" id="SM00822"/>
    </source>
</evidence>
<evidence type="ECO:0000313" key="3">
    <source>
        <dbReference type="EMBL" id="MDL9979329.1"/>
    </source>
</evidence>
<comment type="similarity">
    <text evidence="1">Belongs to the short-chain dehydrogenases/reductases (SDR) family.</text>
</comment>
<dbReference type="EMBL" id="JASXSZ010000002">
    <property type="protein sequence ID" value="MDL9979329.1"/>
    <property type="molecule type" value="Genomic_DNA"/>
</dbReference>
<dbReference type="PANTHER" id="PTHR42879:SF2">
    <property type="entry name" value="3-OXOACYL-[ACYL-CARRIER-PROTEIN] REDUCTASE FABG"/>
    <property type="match status" value="1"/>
</dbReference>
<accession>A0ABT7MY00</accession>
<dbReference type="PRINTS" id="PR00080">
    <property type="entry name" value="SDRFAMILY"/>
</dbReference>
<comment type="caution">
    <text evidence="3">The sequence shown here is derived from an EMBL/GenBank/DDBJ whole genome shotgun (WGS) entry which is preliminary data.</text>
</comment>
<evidence type="ECO:0000256" key="1">
    <source>
        <dbReference type="ARBA" id="ARBA00006484"/>
    </source>
</evidence>
<dbReference type="InterPro" id="IPR002347">
    <property type="entry name" value="SDR_fam"/>
</dbReference>
<dbReference type="InterPro" id="IPR050259">
    <property type="entry name" value="SDR"/>
</dbReference>
<protein>
    <submittedName>
        <fullName evidence="3">SDR family NAD(P)-dependent oxidoreductase</fullName>
    </submittedName>
</protein>
<feature type="domain" description="Ketoreductase" evidence="2">
    <location>
        <begin position="11"/>
        <end position="217"/>
    </location>
</feature>
<dbReference type="Pfam" id="PF13561">
    <property type="entry name" value="adh_short_C2"/>
    <property type="match status" value="1"/>
</dbReference>
<proteinExistence type="inferred from homology"/>
<name>A0ABT7MY00_9MICO</name>
<dbReference type="PRINTS" id="PR00081">
    <property type="entry name" value="GDHRDH"/>
</dbReference>
<dbReference type="RefSeq" id="WP_286288196.1">
    <property type="nucleotide sequence ID" value="NZ_JASXSZ010000002.1"/>
</dbReference>
<sequence>MTPGSPASPARTALVTGGAGGIGGAVSERLARDGLRVILVDTDADAAERTASRIRSAGGEATPLVGDVTDDETVARIGDLIDRETDGGVDVLVNNVGDFRPARAVFHKSTPDQWEALHRINLWHVFRVTHLVVPGMIARGGGAIVNVSTVEAFRGIPGNAVYSAYKAGVSAFTKSLAVELGPSGIRVNAIAPDLTDTAQTPADAMLEGRDPALVRSWVPLGRFGAPDDHAEVVSFLASDASRFVTGHTIPVDGGTLAASGWYGRTATRGWTNRPDGA</sequence>
<dbReference type="Proteomes" id="UP001235064">
    <property type="component" value="Unassembled WGS sequence"/>
</dbReference>
<reference evidence="3 4" key="1">
    <citation type="submission" date="2023-06" db="EMBL/GenBank/DDBJ databases">
        <title>Microbacterium sp. nov., isolated from a waste landfill.</title>
        <authorList>
            <person name="Wen W."/>
        </authorList>
    </citation>
    <scope>NUCLEOTIDE SEQUENCE [LARGE SCALE GENOMIC DNA]</scope>
    <source>
        <strain evidence="3 4">ASV49</strain>
    </source>
</reference>
<dbReference type="Gene3D" id="3.40.50.720">
    <property type="entry name" value="NAD(P)-binding Rossmann-like Domain"/>
    <property type="match status" value="1"/>
</dbReference>
<dbReference type="InterPro" id="IPR057326">
    <property type="entry name" value="KR_dom"/>
</dbReference>
<evidence type="ECO:0000313" key="4">
    <source>
        <dbReference type="Proteomes" id="UP001235064"/>
    </source>
</evidence>
<gene>
    <name evidence="3" type="ORF">QSV35_08275</name>
</gene>
<organism evidence="3 4">
    <name type="scientific">Microbacterium candidum</name>
    <dbReference type="NCBI Taxonomy" id="3041922"/>
    <lineage>
        <taxon>Bacteria</taxon>
        <taxon>Bacillati</taxon>
        <taxon>Actinomycetota</taxon>
        <taxon>Actinomycetes</taxon>
        <taxon>Micrococcales</taxon>
        <taxon>Microbacteriaceae</taxon>
        <taxon>Microbacterium</taxon>
    </lineage>
</organism>
<dbReference type="SMART" id="SM00822">
    <property type="entry name" value="PKS_KR"/>
    <property type="match status" value="1"/>
</dbReference>
<dbReference type="SUPFAM" id="SSF51735">
    <property type="entry name" value="NAD(P)-binding Rossmann-fold domains"/>
    <property type="match status" value="1"/>
</dbReference>
<dbReference type="PANTHER" id="PTHR42879">
    <property type="entry name" value="3-OXOACYL-(ACYL-CARRIER-PROTEIN) REDUCTASE"/>
    <property type="match status" value="1"/>
</dbReference>